<evidence type="ECO:0000256" key="4">
    <source>
        <dbReference type="ARBA" id="ARBA00022692"/>
    </source>
</evidence>
<feature type="transmembrane region" description="Helical" evidence="7">
    <location>
        <begin position="93"/>
        <end position="114"/>
    </location>
</feature>
<dbReference type="Gene3D" id="1.20.1250.20">
    <property type="entry name" value="MFS general substrate transporter like domains"/>
    <property type="match status" value="1"/>
</dbReference>
<dbReference type="InterPro" id="IPR020846">
    <property type="entry name" value="MFS_dom"/>
</dbReference>
<feature type="transmembrane region" description="Helical" evidence="7">
    <location>
        <begin position="326"/>
        <end position="348"/>
    </location>
</feature>
<name>A0A254TKR2_9BURK</name>
<evidence type="ECO:0000256" key="2">
    <source>
        <dbReference type="ARBA" id="ARBA00022448"/>
    </source>
</evidence>
<protein>
    <submittedName>
        <fullName evidence="9">MFS transporter</fullName>
    </submittedName>
</protein>
<evidence type="ECO:0000256" key="7">
    <source>
        <dbReference type="SAM" id="Phobius"/>
    </source>
</evidence>
<feature type="domain" description="Major facilitator superfamily (MFS) profile" evidence="8">
    <location>
        <begin position="27"/>
        <end position="414"/>
    </location>
</feature>
<dbReference type="PANTHER" id="PTHR23513">
    <property type="entry name" value="INTEGRAL MEMBRANE EFFLUX PROTEIN-RELATED"/>
    <property type="match status" value="1"/>
</dbReference>
<dbReference type="EMBL" id="LSTO01000001">
    <property type="protein sequence ID" value="OWW21193.1"/>
    <property type="molecule type" value="Genomic_DNA"/>
</dbReference>
<evidence type="ECO:0000256" key="5">
    <source>
        <dbReference type="ARBA" id="ARBA00022989"/>
    </source>
</evidence>
<dbReference type="Pfam" id="PF05977">
    <property type="entry name" value="MFS_3"/>
    <property type="match status" value="1"/>
</dbReference>
<feature type="transmembrane region" description="Helical" evidence="7">
    <location>
        <begin position="64"/>
        <end position="81"/>
    </location>
</feature>
<keyword evidence="3" id="KW-1003">Cell membrane</keyword>
<dbReference type="SUPFAM" id="SSF103473">
    <property type="entry name" value="MFS general substrate transporter"/>
    <property type="match status" value="1"/>
</dbReference>
<keyword evidence="4 7" id="KW-0812">Transmembrane</keyword>
<comment type="caution">
    <text evidence="9">The sequence shown here is derived from an EMBL/GenBank/DDBJ whole genome shotgun (WGS) entry which is preliminary data.</text>
</comment>
<dbReference type="PANTHER" id="PTHR23513:SF11">
    <property type="entry name" value="STAPHYLOFERRIN A TRANSPORTER"/>
    <property type="match status" value="1"/>
</dbReference>
<keyword evidence="10" id="KW-1185">Reference proteome</keyword>
<evidence type="ECO:0000313" key="9">
    <source>
        <dbReference type="EMBL" id="OWW21193.1"/>
    </source>
</evidence>
<dbReference type="AlphaFoldDB" id="A0A254TKR2"/>
<feature type="transmembrane region" description="Helical" evidence="7">
    <location>
        <begin position="388"/>
        <end position="407"/>
    </location>
</feature>
<feature type="transmembrane region" description="Helical" evidence="7">
    <location>
        <begin position="239"/>
        <end position="257"/>
    </location>
</feature>
<feature type="transmembrane region" description="Helical" evidence="7">
    <location>
        <begin position="120"/>
        <end position="143"/>
    </location>
</feature>
<feature type="transmembrane region" description="Helical" evidence="7">
    <location>
        <begin position="269"/>
        <end position="290"/>
    </location>
</feature>
<dbReference type="CDD" id="cd06173">
    <property type="entry name" value="MFS_MefA_like"/>
    <property type="match status" value="1"/>
</dbReference>
<dbReference type="PROSITE" id="PS50850">
    <property type="entry name" value="MFS"/>
    <property type="match status" value="1"/>
</dbReference>
<feature type="transmembrane region" description="Helical" evidence="7">
    <location>
        <begin position="27"/>
        <end position="44"/>
    </location>
</feature>
<feature type="transmembrane region" description="Helical" evidence="7">
    <location>
        <begin position="302"/>
        <end position="320"/>
    </location>
</feature>
<proteinExistence type="predicted"/>
<accession>A0A254TKR2</accession>
<keyword evidence="5 7" id="KW-1133">Transmembrane helix</keyword>
<keyword evidence="2" id="KW-0813">Transport</keyword>
<dbReference type="RefSeq" id="WP_088708046.1">
    <property type="nucleotide sequence ID" value="NZ_LSTO01000001.1"/>
</dbReference>
<dbReference type="GO" id="GO:0022857">
    <property type="term" value="F:transmembrane transporter activity"/>
    <property type="evidence" value="ECO:0007669"/>
    <property type="project" value="InterPro"/>
</dbReference>
<feature type="transmembrane region" description="Helical" evidence="7">
    <location>
        <begin position="360"/>
        <end position="382"/>
    </location>
</feature>
<gene>
    <name evidence="9" type="ORF">AYR66_18645</name>
</gene>
<dbReference type="GO" id="GO:0005886">
    <property type="term" value="C:plasma membrane"/>
    <property type="evidence" value="ECO:0007669"/>
    <property type="project" value="UniProtKB-SubCell"/>
</dbReference>
<organism evidence="9 10">
    <name type="scientific">Noviherbaspirillum denitrificans</name>
    <dbReference type="NCBI Taxonomy" id="1968433"/>
    <lineage>
        <taxon>Bacteria</taxon>
        <taxon>Pseudomonadati</taxon>
        <taxon>Pseudomonadota</taxon>
        <taxon>Betaproteobacteria</taxon>
        <taxon>Burkholderiales</taxon>
        <taxon>Oxalobacteraceae</taxon>
        <taxon>Noviherbaspirillum</taxon>
    </lineage>
</organism>
<comment type="subcellular location">
    <subcellularLocation>
        <location evidence="1">Cell membrane</location>
        <topology evidence="1">Multi-pass membrane protein</topology>
    </subcellularLocation>
</comment>
<keyword evidence="6 7" id="KW-0472">Membrane</keyword>
<dbReference type="OrthoDB" id="9775268at2"/>
<feature type="transmembrane region" description="Helical" evidence="7">
    <location>
        <begin position="185"/>
        <end position="205"/>
    </location>
</feature>
<evidence type="ECO:0000256" key="1">
    <source>
        <dbReference type="ARBA" id="ARBA00004651"/>
    </source>
</evidence>
<evidence type="ECO:0000259" key="8">
    <source>
        <dbReference type="PROSITE" id="PS50850"/>
    </source>
</evidence>
<dbReference type="Proteomes" id="UP000197535">
    <property type="component" value="Unassembled WGS sequence"/>
</dbReference>
<evidence type="ECO:0000256" key="3">
    <source>
        <dbReference type="ARBA" id="ARBA00022475"/>
    </source>
</evidence>
<evidence type="ECO:0000313" key="10">
    <source>
        <dbReference type="Proteomes" id="UP000197535"/>
    </source>
</evidence>
<dbReference type="InterPro" id="IPR036259">
    <property type="entry name" value="MFS_trans_sf"/>
</dbReference>
<sequence>MKVPDAAPHAATSTVAPGPFSPLGQRLFAVLWVATVIGNIGTFMRDVASGWLAAEISRSPGSVALVQAAATLPVFLLALPAGALSDIVDRRKFLIIVQVFLALVSATLAFLAAFDSVTTLGLVALTFAGGAGAALLGPAWQSIVPELVPKSDLKAAIALNSLGLNIARAVGPAVGGLLLTTFGAAVTYGVDVLTYAAVVAALIWWQRTPRTADRLGENLGGAMRAGVRYVWASPELRRVLLRAVLFFLFASVAWALLPIVAREVMHGGAGYYGAMLGAIGAGAVGGAILLPYARKSLTIDGLMLAASLLIAAVIVALSFAPPHWAGIVLAVLFGAGWIAVLTTLNATAQSVLPNWVRGRGLAAYLMAFNGAMTAGSLLWGAVGEGLGVPLTLLVGGGCMAVVALVAYRLPLPPGDADLSPANHWAEPIAAANMPNDRGPVLVTVEYRVPASSRAQFHAALQALASERRRDGAFAWGVSEDTADPERLLEWFFVESWAEHLRQHQRVSRMDADLQAEVTRFHAGPMPPKVSHYVALTQDAADAGQDVQER</sequence>
<dbReference type="InterPro" id="IPR010290">
    <property type="entry name" value="TM_effector"/>
</dbReference>
<evidence type="ECO:0000256" key="6">
    <source>
        <dbReference type="ARBA" id="ARBA00023136"/>
    </source>
</evidence>
<reference evidence="9 10" key="1">
    <citation type="submission" date="2016-02" db="EMBL/GenBank/DDBJ databases">
        <authorList>
            <person name="Wen L."/>
            <person name="He K."/>
            <person name="Yang H."/>
        </authorList>
    </citation>
    <scope>NUCLEOTIDE SEQUENCE [LARGE SCALE GENOMIC DNA]</scope>
    <source>
        <strain evidence="9 10">TSA40</strain>
    </source>
</reference>